<dbReference type="EMBL" id="CP047901">
    <property type="protein sequence ID" value="QHO63595.1"/>
    <property type="molecule type" value="Genomic_DNA"/>
</dbReference>
<protein>
    <submittedName>
        <fullName evidence="1">Uncharacterized protein</fullName>
    </submittedName>
</protein>
<organism evidence="1 2">
    <name type="scientific">Candidatus Chazhemtobacterium aquaticus</name>
    <dbReference type="NCBI Taxonomy" id="2715735"/>
    <lineage>
        <taxon>Bacteria</taxon>
        <taxon>Candidatus Chazhemtobacteraceae</taxon>
        <taxon>Candidatus Chazhemtobacterium</taxon>
    </lineage>
</organism>
<sequence length="164" mass="18332">MAQTEGLRFLTREMGFTPESVRMSEVVLGVLGERILTVEPMMMQQKEGLRQYRMAMDKVISSNKLSAQEKALLEYTPWALLGRLLAVTRGAGKLEPGWIQDRDEMVTALGWGDDLAQVEDRLNQGIDRVFERLEADESVDVAKLVQHVMGINTALFASTAESSD</sequence>
<proteinExistence type="predicted"/>
<accession>A0A857N5R1</accession>
<dbReference type="AlphaFoldDB" id="A0A857N5R1"/>
<evidence type="ECO:0000313" key="2">
    <source>
        <dbReference type="Proteomes" id="UP000463983"/>
    </source>
</evidence>
<evidence type="ECO:0000313" key="1">
    <source>
        <dbReference type="EMBL" id="QHO63595.1"/>
    </source>
</evidence>
<dbReference type="KEGG" id="caqa:MICH65_0614"/>
<keyword evidence="2" id="KW-1185">Reference proteome</keyword>
<gene>
    <name evidence="1" type="ORF">MICH65_0614</name>
</gene>
<dbReference type="RefSeq" id="WP_161931968.1">
    <property type="nucleotide sequence ID" value="NZ_CP047901.1"/>
</dbReference>
<reference evidence="2" key="1">
    <citation type="journal article" date="2020" name="Microorganisms">
        <title>Complete Genome of a Member of a New Bacterial Lineage in the Microgenomates Group Reveals an Unusual Nucleotide Composition Disparity Between Two Strands of DNA and Limited Metabolic Potential.</title>
        <authorList>
            <person name="Kadnikov V.V."/>
            <person name="Mardanov A.V."/>
            <person name="Beletsky A.V."/>
            <person name="Karnachuk O.V."/>
            <person name="Ravin N.V."/>
        </authorList>
    </citation>
    <scope>NUCLEOTIDE SEQUENCE [LARGE SCALE GENOMIC DNA]</scope>
</reference>
<name>A0A857N5R1_9BACT</name>
<dbReference type="Proteomes" id="UP000463983">
    <property type="component" value="Chromosome"/>
</dbReference>